<sequence>MKSWKNTILFYLALLVIRLSCLLTVVVRSNEKFVSQSVTPYVKKKPAYSREDDFNPVVCYHICMGFNMNNKSDSFSVSMSDTFWGAAFTDHVGIENIREVLKLSWLSATSISLYIKYLCNVYLVHEEDNAECSTRNQLPSRYSFTSPHIVEGHTHILDALQKHEGQYHLVMIPYNIEHHWVLVAINTMDENIYYVDLLRVHHPHAGRECLVHLINK</sequence>
<proteinExistence type="predicted"/>
<dbReference type="AlphaFoldDB" id="A0AAV3PJE4"/>
<keyword evidence="3" id="KW-1185">Reference proteome</keyword>
<protein>
    <recommendedName>
        <fullName evidence="4">Ubiquitin-like protease family profile domain-containing protein</fullName>
    </recommendedName>
</protein>
<keyword evidence="1" id="KW-0732">Signal</keyword>
<name>A0AAV3PJE4_LITER</name>
<dbReference type="SUPFAM" id="SSF54001">
    <property type="entry name" value="Cysteine proteinases"/>
    <property type="match status" value="1"/>
</dbReference>
<evidence type="ECO:0008006" key="4">
    <source>
        <dbReference type="Google" id="ProtNLM"/>
    </source>
</evidence>
<evidence type="ECO:0000256" key="1">
    <source>
        <dbReference type="SAM" id="SignalP"/>
    </source>
</evidence>
<feature type="signal peptide" evidence="1">
    <location>
        <begin position="1"/>
        <end position="29"/>
    </location>
</feature>
<evidence type="ECO:0000313" key="3">
    <source>
        <dbReference type="Proteomes" id="UP001454036"/>
    </source>
</evidence>
<dbReference type="EMBL" id="BAABME010001773">
    <property type="protein sequence ID" value="GAA0151373.1"/>
    <property type="molecule type" value="Genomic_DNA"/>
</dbReference>
<organism evidence="2 3">
    <name type="scientific">Lithospermum erythrorhizon</name>
    <name type="common">Purple gromwell</name>
    <name type="synonym">Lithospermum officinale var. erythrorhizon</name>
    <dbReference type="NCBI Taxonomy" id="34254"/>
    <lineage>
        <taxon>Eukaryota</taxon>
        <taxon>Viridiplantae</taxon>
        <taxon>Streptophyta</taxon>
        <taxon>Embryophyta</taxon>
        <taxon>Tracheophyta</taxon>
        <taxon>Spermatophyta</taxon>
        <taxon>Magnoliopsida</taxon>
        <taxon>eudicotyledons</taxon>
        <taxon>Gunneridae</taxon>
        <taxon>Pentapetalae</taxon>
        <taxon>asterids</taxon>
        <taxon>lamiids</taxon>
        <taxon>Boraginales</taxon>
        <taxon>Boraginaceae</taxon>
        <taxon>Boraginoideae</taxon>
        <taxon>Lithospermeae</taxon>
        <taxon>Lithospermum</taxon>
    </lineage>
</organism>
<comment type="caution">
    <text evidence="2">The sequence shown here is derived from an EMBL/GenBank/DDBJ whole genome shotgun (WGS) entry which is preliminary data.</text>
</comment>
<reference evidence="2 3" key="1">
    <citation type="submission" date="2024-01" db="EMBL/GenBank/DDBJ databases">
        <title>The complete chloroplast genome sequence of Lithospermum erythrorhizon: insights into the phylogenetic relationship among Boraginaceae species and the maternal lineages of purple gromwells.</title>
        <authorList>
            <person name="Okada T."/>
            <person name="Watanabe K."/>
        </authorList>
    </citation>
    <scope>NUCLEOTIDE SEQUENCE [LARGE SCALE GENOMIC DNA]</scope>
</reference>
<feature type="chain" id="PRO_5043618398" description="Ubiquitin-like protease family profile domain-containing protein" evidence="1">
    <location>
        <begin position="30"/>
        <end position="216"/>
    </location>
</feature>
<gene>
    <name evidence="2" type="ORF">LIER_10105</name>
</gene>
<dbReference type="InterPro" id="IPR038765">
    <property type="entry name" value="Papain-like_cys_pep_sf"/>
</dbReference>
<dbReference type="Gene3D" id="3.40.395.10">
    <property type="entry name" value="Adenoviral Proteinase, Chain A"/>
    <property type="match status" value="1"/>
</dbReference>
<dbReference type="Proteomes" id="UP001454036">
    <property type="component" value="Unassembled WGS sequence"/>
</dbReference>
<accession>A0AAV3PJE4</accession>
<evidence type="ECO:0000313" key="2">
    <source>
        <dbReference type="EMBL" id="GAA0151373.1"/>
    </source>
</evidence>